<evidence type="ECO:0000256" key="2">
    <source>
        <dbReference type="ARBA" id="ARBA00022741"/>
    </source>
</evidence>
<keyword evidence="3" id="KW-0251">Elongation factor</keyword>
<dbReference type="PANTHER" id="PTHR44830:SF1">
    <property type="entry name" value="TR-TYPE G DOMAIN-CONTAINING PROTEIN"/>
    <property type="match status" value="1"/>
</dbReference>
<evidence type="ECO:0000256" key="5">
    <source>
        <dbReference type="ARBA" id="ARBA00023134"/>
    </source>
</evidence>
<keyword evidence="2" id="KW-0547">Nucleotide-binding</keyword>
<dbReference type="SUPFAM" id="SSF50447">
    <property type="entry name" value="Translation proteins"/>
    <property type="match status" value="1"/>
</dbReference>
<evidence type="ECO:0000256" key="1">
    <source>
        <dbReference type="ARBA" id="ARBA00007249"/>
    </source>
</evidence>
<evidence type="ECO:0000256" key="4">
    <source>
        <dbReference type="ARBA" id="ARBA00022917"/>
    </source>
</evidence>
<feature type="domain" description="GTP-eEF1A C-terminal" evidence="7">
    <location>
        <begin position="65"/>
        <end position="155"/>
    </location>
</feature>
<dbReference type="CDD" id="cd03705">
    <property type="entry name" value="EF1_alpha_III"/>
    <property type="match status" value="1"/>
</dbReference>
<keyword evidence="5" id="KW-0342">GTP-binding</keyword>
<dbReference type="InterPro" id="IPR054696">
    <property type="entry name" value="GTP-eEF1A_C"/>
</dbReference>
<evidence type="ECO:0000313" key="8">
    <source>
        <dbReference type="EMBL" id="KAJ8789058.1"/>
    </source>
</evidence>
<sequence length="185" mass="19657">MVVTFAPVNITTEVKSVEMHYEALSKALPGNNVGFNVKNVSVKNVHRGNAAGDSKNDPPMEAAVFAAQGITLNHPGQVNTGYAPVLDCHTAHIACKSAGMKEKIDHHSGKKLEDGSIFPKSGDAVIVDMVPGKPMCVKSFSDYPPLGHFAVHDMTDGCCGCHKSSGQEGSWGWQGHRVFPESSEG</sequence>
<dbReference type="Pfam" id="PF22594">
    <property type="entry name" value="GTP-eEF1A_C"/>
    <property type="match status" value="1"/>
</dbReference>
<dbReference type="GO" id="GO:0003746">
    <property type="term" value="F:translation elongation factor activity"/>
    <property type="evidence" value="ECO:0007669"/>
    <property type="project" value="UniProtKB-KW"/>
</dbReference>
<dbReference type="InterPro" id="IPR009000">
    <property type="entry name" value="Transl_B-barrel_sf"/>
</dbReference>
<evidence type="ECO:0000256" key="6">
    <source>
        <dbReference type="SAM" id="MobiDB-lite"/>
    </source>
</evidence>
<keyword evidence="4" id="KW-0648">Protein biosynthesis</keyword>
<evidence type="ECO:0000256" key="3">
    <source>
        <dbReference type="ARBA" id="ARBA00022768"/>
    </source>
</evidence>
<proteinExistence type="inferred from homology"/>
<feature type="compositionally biased region" description="Low complexity" evidence="6">
    <location>
        <begin position="165"/>
        <end position="175"/>
    </location>
</feature>
<evidence type="ECO:0000313" key="9">
    <source>
        <dbReference type="Proteomes" id="UP001159641"/>
    </source>
</evidence>
<dbReference type="Gene3D" id="2.40.30.10">
    <property type="entry name" value="Translation factors"/>
    <property type="match status" value="2"/>
</dbReference>
<name>A0AB34HCR0_ESCRO</name>
<dbReference type="Proteomes" id="UP001159641">
    <property type="component" value="Unassembled WGS sequence"/>
</dbReference>
<comment type="similarity">
    <text evidence="1">Belongs to the TRAFAC class translation factor GTPase superfamily. Classic translation factor GTPase family. EF-Tu/EF-1A subfamily.</text>
</comment>
<dbReference type="EMBL" id="JAIQCJ010001532">
    <property type="protein sequence ID" value="KAJ8789058.1"/>
    <property type="molecule type" value="Genomic_DNA"/>
</dbReference>
<dbReference type="InterPro" id="IPR009001">
    <property type="entry name" value="Transl_elong_EF1A/Init_IF2_C"/>
</dbReference>
<dbReference type="AlphaFoldDB" id="A0AB34HCR0"/>
<reference evidence="8 9" key="1">
    <citation type="submission" date="2022-11" db="EMBL/GenBank/DDBJ databases">
        <title>Whole genome sequence of Eschrichtius robustus ER-17-0199.</title>
        <authorList>
            <person name="Bruniche-Olsen A."/>
            <person name="Black A.N."/>
            <person name="Fields C.J."/>
            <person name="Walden K."/>
            <person name="Dewoody J.A."/>
        </authorList>
    </citation>
    <scope>NUCLEOTIDE SEQUENCE [LARGE SCALE GENOMIC DNA]</scope>
    <source>
        <strain evidence="8">ER-17-0199</strain>
        <tissue evidence="8">Blubber</tissue>
    </source>
</reference>
<keyword evidence="9" id="KW-1185">Reference proteome</keyword>
<evidence type="ECO:0000259" key="7">
    <source>
        <dbReference type="Pfam" id="PF22594"/>
    </source>
</evidence>
<dbReference type="GO" id="GO:0005525">
    <property type="term" value="F:GTP binding"/>
    <property type="evidence" value="ECO:0007669"/>
    <property type="project" value="UniProtKB-KW"/>
</dbReference>
<feature type="region of interest" description="Disordered" evidence="6">
    <location>
        <begin position="165"/>
        <end position="185"/>
    </location>
</feature>
<dbReference type="PANTHER" id="PTHR44830">
    <property type="entry name" value="ELONGATION FACTOR 1 ALPHA"/>
    <property type="match status" value="1"/>
</dbReference>
<dbReference type="SUPFAM" id="SSF50465">
    <property type="entry name" value="EF-Tu/eEF-1alpha/eIF2-gamma C-terminal domain"/>
    <property type="match status" value="1"/>
</dbReference>
<protein>
    <recommendedName>
        <fullName evidence="7">GTP-eEF1A C-terminal domain-containing protein</fullName>
    </recommendedName>
</protein>
<dbReference type="FunFam" id="2.40.30.10:FF:000005">
    <property type="entry name" value="Elongation factor 1-alpha"/>
    <property type="match status" value="1"/>
</dbReference>
<gene>
    <name evidence="8" type="ORF">J1605_004981</name>
</gene>
<comment type="caution">
    <text evidence="8">The sequence shown here is derived from an EMBL/GenBank/DDBJ whole genome shotgun (WGS) entry which is preliminary data.</text>
</comment>
<organism evidence="8 9">
    <name type="scientific">Eschrichtius robustus</name>
    <name type="common">California gray whale</name>
    <name type="synonym">Eschrichtius gibbosus</name>
    <dbReference type="NCBI Taxonomy" id="9764"/>
    <lineage>
        <taxon>Eukaryota</taxon>
        <taxon>Metazoa</taxon>
        <taxon>Chordata</taxon>
        <taxon>Craniata</taxon>
        <taxon>Vertebrata</taxon>
        <taxon>Euteleostomi</taxon>
        <taxon>Mammalia</taxon>
        <taxon>Eutheria</taxon>
        <taxon>Laurasiatheria</taxon>
        <taxon>Artiodactyla</taxon>
        <taxon>Whippomorpha</taxon>
        <taxon>Cetacea</taxon>
        <taxon>Mysticeti</taxon>
        <taxon>Eschrichtiidae</taxon>
        <taxon>Eschrichtius</taxon>
    </lineage>
</organism>
<accession>A0AB34HCR0</accession>